<proteinExistence type="predicted"/>
<dbReference type="Pfam" id="PF04082">
    <property type="entry name" value="Fungal_trans"/>
    <property type="match status" value="1"/>
</dbReference>
<feature type="compositionally biased region" description="Low complexity" evidence="7">
    <location>
        <begin position="1"/>
        <end position="14"/>
    </location>
</feature>
<dbReference type="GeneID" id="37178375"/>
<evidence type="ECO:0000256" key="7">
    <source>
        <dbReference type="SAM" id="MobiDB-lite"/>
    </source>
</evidence>
<dbReference type="CDD" id="cd12148">
    <property type="entry name" value="fungal_TF_MHR"/>
    <property type="match status" value="1"/>
</dbReference>
<dbReference type="EMBL" id="KZ824835">
    <property type="protein sequence ID" value="RAH77904.1"/>
    <property type="molecule type" value="Genomic_DNA"/>
</dbReference>
<dbReference type="GO" id="GO:0008270">
    <property type="term" value="F:zinc ion binding"/>
    <property type="evidence" value="ECO:0007669"/>
    <property type="project" value="InterPro"/>
</dbReference>
<evidence type="ECO:0000256" key="6">
    <source>
        <dbReference type="SAM" id="Coils"/>
    </source>
</evidence>
<dbReference type="GO" id="GO:0000435">
    <property type="term" value="P:positive regulation of transcription from RNA polymerase II promoter by galactose"/>
    <property type="evidence" value="ECO:0007669"/>
    <property type="project" value="TreeGrafter"/>
</dbReference>
<keyword evidence="10" id="KW-1185">Reference proteome</keyword>
<evidence type="ECO:0000256" key="4">
    <source>
        <dbReference type="ARBA" id="ARBA00023163"/>
    </source>
</evidence>
<dbReference type="PANTHER" id="PTHR47424:SF5">
    <property type="entry name" value="ZN(II)2CYS6 TRANSCRIPTION FACTOR (EUROFUNG)"/>
    <property type="match status" value="1"/>
</dbReference>
<dbReference type="PROSITE" id="PS50048">
    <property type="entry name" value="ZN2_CY6_FUNGAL_2"/>
    <property type="match status" value="1"/>
</dbReference>
<keyword evidence="6" id="KW-0175">Coiled coil</keyword>
<dbReference type="InterPro" id="IPR036864">
    <property type="entry name" value="Zn2-C6_fun-type_DNA-bd_sf"/>
</dbReference>
<dbReference type="InterPro" id="IPR051127">
    <property type="entry name" value="Fungal_SecMet_Regulators"/>
</dbReference>
<feature type="domain" description="Zn(2)-C6 fungal-type" evidence="8">
    <location>
        <begin position="52"/>
        <end position="81"/>
    </location>
</feature>
<dbReference type="PROSITE" id="PS00463">
    <property type="entry name" value="ZN2_CY6_FUNGAL_1"/>
    <property type="match status" value="1"/>
</dbReference>
<dbReference type="GO" id="GO:0005634">
    <property type="term" value="C:nucleus"/>
    <property type="evidence" value="ECO:0007669"/>
    <property type="project" value="TreeGrafter"/>
</dbReference>
<evidence type="ECO:0000256" key="5">
    <source>
        <dbReference type="ARBA" id="ARBA00023242"/>
    </source>
</evidence>
<dbReference type="AlphaFoldDB" id="A0A8T8WQD8"/>
<dbReference type="Gene3D" id="4.10.240.10">
    <property type="entry name" value="Zn(2)-C6 fungal-type DNA-binding domain"/>
    <property type="match status" value="1"/>
</dbReference>
<dbReference type="SMART" id="SM00906">
    <property type="entry name" value="Fungal_trans"/>
    <property type="match status" value="1"/>
</dbReference>
<organism evidence="9 10">
    <name type="scientific">Aspergillus japonicus CBS 114.51</name>
    <dbReference type="NCBI Taxonomy" id="1448312"/>
    <lineage>
        <taxon>Eukaryota</taxon>
        <taxon>Fungi</taxon>
        <taxon>Dikarya</taxon>
        <taxon>Ascomycota</taxon>
        <taxon>Pezizomycotina</taxon>
        <taxon>Eurotiomycetes</taxon>
        <taxon>Eurotiomycetidae</taxon>
        <taxon>Eurotiales</taxon>
        <taxon>Aspergillaceae</taxon>
        <taxon>Aspergillus</taxon>
        <taxon>Aspergillus subgen. Circumdati</taxon>
    </lineage>
</organism>
<reference evidence="9 10" key="1">
    <citation type="submission" date="2018-02" db="EMBL/GenBank/DDBJ databases">
        <title>The genomes of Aspergillus section Nigri reveals drivers in fungal speciation.</title>
        <authorList>
            <consortium name="DOE Joint Genome Institute"/>
            <person name="Vesth T.C."/>
            <person name="Nybo J."/>
            <person name="Theobald S."/>
            <person name="Brandl J."/>
            <person name="Frisvad J.C."/>
            <person name="Nielsen K.F."/>
            <person name="Lyhne E.K."/>
            <person name="Kogle M.E."/>
            <person name="Kuo A."/>
            <person name="Riley R."/>
            <person name="Clum A."/>
            <person name="Nolan M."/>
            <person name="Lipzen A."/>
            <person name="Salamov A."/>
            <person name="Henrissat B."/>
            <person name="Wiebenga A."/>
            <person name="De vries R.P."/>
            <person name="Grigoriev I.V."/>
            <person name="Mortensen U.H."/>
            <person name="Andersen M.R."/>
            <person name="Baker S.E."/>
        </authorList>
    </citation>
    <scope>NUCLEOTIDE SEQUENCE [LARGE SCALE GENOMIC DNA]</scope>
    <source>
        <strain evidence="9 10">CBS 114.51</strain>
    </source>
</reference>
<feature type="region of interest" description="Disordered" evidence="7">
    <location>
        <begin position="713"/>
        <end position="739"/>
    </location>
</feature>
<dbReference type="InterPro" id="IPR007219">
    <property type="entry name" value="XnlR_reg_dom"/>
</dbReference>
<evidence type="ECO:0000259" key="8">
    <source>
        <dbReference type="PROSITE" id="PS50048"/>
    </source>
</evidence>
<evidence type="ECO:0000256" key="2">
    <source>
        <dbReference type="ARBA" id="ARBA00023015"/>
    </source>
</evidence>
<dbReference type="InterPro" id="IPR001138">
    <property type="entry name" value="Zn2Cys6_DnaBD"/>
</dbReference>
<dbReference type="GO" id="GO:0000981">
    <property type="term" value="F:DNA-binding transcription factor activity, RNA polymerase II-specific"/>
    <property type="evidence" value="ECO:0007669"/>
    <property type="project" value="InterPro"/>
</dbReference>
<feature type="compositionally biased region" description="Polar residues" evidence="7">
    <location>
        <begin position="714"/>
        <end position="739"/>
    </location>
</feature>
<keyword evidence="1" id="KW-0479">Metal-binding</keyword>
<dbReference type="SUPFAM" id="SSF57701">
    <property type="entry name" value="Zn2/Cys6 DNA-binding domain"/>
    <property type="match status" value="1"/>
</dbReference>
<feature type="compositionally biased region" description="Acidic residues" evidence="7">
    <location>
        <begin position="237"/>
        <end position="249"/>
    </location>
</feature>
<evidence type="ECO:0000313" key="10">
    <source>
        <dbReference type="Proteomes" id="UP000249497"/>
    </source>
</evidence>
<keyword evidence="5" id="KW-0539">Nucleus</keyword>
<keyword evidence="3" id="KW-0238">DNA-binding</keyword>
<dbReference type="OrthoDB" id="39175at2759"/>
<evidence type="ECO:0000313" key="9">
    <source>
        <dbReference type="EMBL" id="RAH77904.1"/>
    </source>
</evidence>
<keyword evidence="4" id="KW-0804">Transcription</keyword>
<dbReference type="PANTHER" id="PTHR47424">
    <property type="entry name" value="REGULATORY PROTEIN GAL4"/>
    <property type="match status" value="1"/>
</dbReference>
<name>A0A8T8WQD8_ASPJA</name>
<feature type="compositionally biased region" description="Basic and acidic residues" evidence="7">
    <location>
        <begin position="18"/>
        <end position="34"/>
    </location>
</feature>
<evidence type="ECO:0000256" key="3">
    <source>
        <dbReference type="ARBA" id="ARBA00023125"/>
    </source>
</evidence>
<dbReference type="CDD" id="cd00067">
    <property type="entry name" value="GAL4"/>
    <property type="match status" value="1"/>
</dbReference>
<feature type="coiled-coil region" evidence="6">
    <location>
        <begin position="134"/>
        <end position="161"/>
    </location>
</feature>
<gene>
    <name evidence="9" type="ORF">BO86DRAFT_412796</name>
</gene>
<dbReference type="SMART" id="SM00066">
    <property type="entry name" value="GAL4"/>
    <property type="match status" value="1"/>
</dbReference>
<dbReference type="Proteomes" id="UP000249497">
    <property type="component" value="Unassembled WGS sequence"/>
</dbReference>
<dbReference type="GO" id="GO:0000978">
    <property type="term" value="F:RNA polymerase II cis-regulatory region sequence-specific DNA binding"/>
    <property type="evidence" value="ECO:0007669"/>
    <property type="project" value="TreeGrafter"/>
</dbReference>
<protein>
    <recommendedName>
        <fullName evidence="8">Zn(2)-C6 fungal-type domain-containing protein</fullName>
    </recommendedName>
</protein>
<dbReference type="RefSeq" id="XP_025523798.1">
    <property type="nucleotide sequence ID" value="XM_025674683.1"/>
</dbReference>
<dbReference type="GO" id="GO:0006351">
    <property type="term" value="P:DNA-templated transcription"/>
    <property type="evidence" value="ECO:0007669"/>
    <property type="project" value="InterPro"/>
</dbReference>
<feature type="region of interest" description="Disordered" evidence="7">
    <location>
        <begin position="1"/>
        <end position="49"/>
    </location>
</feature>
<dbReference type="Pfam" id="PF00172">
    <property type="entry name" value="Zn_clus"/>
    <property type="match status" value="1"/>
</dbReference>
<feature type="region of interest" description="Disordered" evidence="7">
    <location>
        <begin position="228"/>
        <end position="262"/>
    </location>
</feature>
<keyword evidence="2" id="KW-0805">Transcription regulation</keyword>
<accession>A0A8T8WQD8</accession>
<sequence>MDTEQQQQQQQQQHQHAKRELDRGGGGGAEKDEQQSPEPPRSKKRAKYTSVACNECKRRKLKCSGETVCSRCARDQVRCVYAPSVHAVHAVPSLHAAQSIHSVGSGTGVYTSLPNTPRPREEDGVMDRVLSTRLRSVDAQIEALQREMRALVGRLRVLEGNSSGMGMGATAVGGGGAAAAVTTPANHIPTAVSTVSSTSASAGLHRIMNRPKSPTYIGPTSAEFGIADRKQSHAGAAEEEEDEEDEDMESTAAPSPIPIADGEGDPLRCLGLTEALRLVTVYEHTVGLIYPCVDLDSVRAYVVDYFRDDLSKSPAVGVGGGAEDDWFFARDAEVLKILLATALLAESHGRSERAALLADRVEDQFAMRMKVPEVDMKELLILALLSIFHSYRDDEVIAWRTIGLAVRGSMQLGLHCQETWQKTGGVFPGELHRTWASRLFWCIYVLDRKWSFGTGLPFAIQDADMDTNLPEPGTTTPYLTCMISYARLSSKIWGLVVGWRTRPRAATTDYCAYLDFQVQQWIQSIPPELRFDPAHRATARGDSPTHADSMMTLQVLLALQANQLRILVYRQYLLSGESIEDSVAGASIAVETAKSTVHMLDYFSRVSEIYYQRPEPFNYFLISALAALFLAVLHGPVRFSQVCRPEFYKAVEMVRRSSTRARTSRRLQKIIRSLKIIRLNLGKEAKLHASLKGGIPQEMAGDYAQGYTIHPSIRTETGGQTRTHLHPQSQPTQRSSNGVWSLASTATDPAPAVAVDNGCEDLTTFFEMAGGLYFDPRVQAGGEGVAVLAEGLGGELAAEDEALTRVMADLL</sequence>
<evidence type="ECO:0000256" key="1">
    <source>
        <dbReference type="ARBA" id="ARBA00022723"/>
    </source>
</evidence>